<dbReference type="Proteomes" id="UP001497382">
    <property type="component" value="Unassembled WGS sequence"/>
</dbReference>
<dbReference type="CDD" id="cd00037">
    <property type="entry name" value="CLECT"/>
    <property type="match status" value="1"/>
</dbReference>
<evidence type="ECO:0000313" key="4">
    <source>
        <dbReference type="Proteomes" id="UP001497382"/>
    </source>
</evidence>
<organism evidence="3 4">
    <name type="scientific">Larinioides sclopetarius</name>
    <dbReference type="NCBI Taxonomy" id="280406"/>
    <lineage>
        <taxon>Eukaryota</taxon>
        <taxon>Metazoa</taxon>
        <taxon>Ecdysozoa</taxon>
        <taxon>Arthropoda</taxon>
        <taxon>Chelicerata</taxon>
        <taxon>Arachnida</taxon>
        <taxon>Araneae</taxon>
        <taxon>Araneomorphae</taxon>
        <taxon>Entelegynae</taxon>
        <taxon>Araneoidea</taxon>
        <taxon>Araneidae</taxon>
        <taxon>Larinioides</taxon>
    </lineage>
</organism>
<evidence type="ECO:0000256" key="1">
    <source>
        <dbReference type="SAM" id="SignalP"/>
    </source>
</evidence>
<reference evidence="3 4" key="1">
    <citation type="submission" date="2024-04" db="EMBL/GenBank/DDBJ databases">
        <authorList>
            <person name="Rising A."/>
            <person name="Reimegard J."/>
            <person name="Sonavane S."/>
            <person name="Akerstrom W."/>
            <person name="Nylinder S."/>
            <person name="Hedman E."/>
            <person name="Kallberg Y."/>
        </authorList>
    </citation>
    <scope>NUCLEOTIDE SEQUENCE [LARGE SCALE GENOMIC DNA]</scope>
</reference>
<dbReference type="AlphaFoldDB" id="A0AAV1ZQ15"/>
<feature type="signal peptide" evidence="1">
    <location>
        <begin position="1"/>
        <end position="17"/>
    </location>
</feature>
<keyword evidence="4" id="KW-1185">Reference proteome</keyword>
<dbReference type="Gene3D" id="3.10.100.10">
    <property type="entry name" value="Mannose-Binding Protein A, subunit A"/>
    <property type="match status" value="2"/>
</dbReference>
<sequence>MNWRDCFILCFLTGVNCIDCPQPYLPIDSENACIYMSSRAVALNEMEGYCASEANGGKPFNRRFSDEGISELGKNLKLSVESLFPPEVYVGITREKDGMNQPTKNWLFANNQGSVDEKLYELWTREPNMQDCGSVTYLENFKVNPFSCTDSAVFLCEKNEFPCEYSTLPFVEYHQKCLSIFPRKDNYMTAESICGQMGAHLFPYKSSNDSDSVGAAIYSSITFDGGIYAGLRKNEMGQWKYESGEEETKRWDPEDELHQDCGVYGFLKNLTIGMFTMNCDDKLRLLCEIKKVSGLSKTGGDFLKLTDNHNINQNKMKWGRATKL</sequence>
<dbReference type="PROSITE" id="PS50041">
    <property type="entry name" value="C_TYPE_LECTIN_2"/>
    <property type="match status" value="2"/>
</dbReference>
<dbReference type="InterPro" id="IPR001304">
    <property type="entry name" value="C-type_lectin-like"/>
</dbReference>
<dbReference type="InterPro" id="IPR016187">
    <property type="entry name" value="CTDL_fold"/>
</dbReference>
<feature type="domain" description="C-type lectin" evidence="2">
    <location>
        <begin position="173"/>
        <end position="288"/>
    </location>
</feature>
<feature type="chain" id="PRO_5043370967" description="C-type lectin domain-containing protein" evidence="1">
    <location>
        <begin position="18"/>
        <end position="324"/>
    </location>
</feature>
<keyword evidence="1" id="KW-0732">Signal</keyword>
<feature type="domain" description="C-type lectin" evidence="2">
    <location>
        <begin position="29"/>
        <end position="157"/>
    </location>
</feature>
<dbReference type="InterPro" id="IPR016186">
    <property type="entry name" value="C-type_lectin-like/link_sf"/>
</dbReference>
<evidence type="ECO:0000259" key="2">
    <source>
        <dbReference type="PROSITE" id="PS50041"/>
    </source>
</evidence>
<dbReference type="Pfam" id="PF00059">
    <property type="entry name" value="Lectin_C"/>
    <property type="match status" value="1"/>
</dbReference>
<proteinExistence type="predicted"/>
<dbReference type="SMART" id="SM00034">
    <property type="entry name" value="CLECT"/>
    <property type="match status" value="2"/>
</dbReference>
<dbReference type="EMBL" id="CAXIEN010000060">
    <property type="protein sequence ID" value="CAL1272447.1"/>
    <property type="molecule type" value="Genomic_DNA"/>
</dbReference>
<accession>A0AAV1ZQ15</accession>
<protein>
    <recommendedName>
        <fullName evidence="2">C-type lectin domain-containing protein</fullName>
    </recommendedName>
</protein>
<dbReference type="SUPFAM" id="SSF56436">
    <property type="entry name" value="C-type lectin-like"/>
    <property type="match status" value="2"/>
</dbReference>
<evidence type="ECO:0000313" key="3">
    <source>
        <dbReference type="EMBL" id="CAL1272447.1"/>
    </source>
</evidence>
<comment type="caution">
    <text evidence="3">The sequence shown here is derived from an EMBL/GenBank/DDBJ whole genome shotgun (WGS) entry which is preliminary data.</text>
</comment>
<gene>
    <name evidence="3" type="ORF">LARSCL_LOCUS6388</name>
</gene>
<name>A0AAV1ZQ15_9ARAC</name>